<feature type="domain" description="C2H2-type" evidence="14">
    <location>
        <begin position="1046"/>
        <end position="1073"/>
    </location>
</feature>
<dbReference type="STRING" id="8496.A0A151NF36"/>
<feature type="region of interest" description="Disordered" evidence="13">
    <location>
        <begin position="1131"/>
        <end position="1160"/>
    </location>
</feature>
<dbReference type="PROSITE" id="PS50157">
    <property type="entry name" value="ZINC_FINGER_C2H2_2"/>
    <property type="match status" value="28"/>
</dbReference>
<feature type="domain" description="C2H2-type" evidence="14">
    <location>
        <begin position="1668"/>
        <end position="1696"/>
    </location>
</feature>
<keyword evidence="9" id="KW-0238">DNA-binding</keyword>
<dbReference type="FunFam" id="3.30.160.60:FF:002376">
    <property type="entry name" value="Zinc finger protein 236"/>
    <property type="match status" value="1"/>
</dbReference>
<feature type="domain" description="C2H2-type" evidence="14">
    <location>
        <begin position="595"/>
        <end position="625"/>
    </location>
</feature>
<keyword evidence="7" id="KW-0862">Zinc</keyword>
<dbReference type="InterPro" id="IPR013087">
    <property type="entry name" value="Znf_C2H2_type"/>
</dbReference>
<dbReference type="FunFam" id="3.30.160.60:FF:000385">
    <property type="entry name" value="Zinc finger protein 236 variant"/>
    <property type="match status" value="1"/>
</dbReference>
<feature type="compositionally biased region" description="Polar residues" evidence="13">
    <location>
        <begin position="312"/>
        <end position="342"/>
    </location>
</feature>
<comment type="function">
    <text evidence="1">May be involved in transcriptional regulation.</text>
</comment>
<evidence type="ECO:0000256" key="7">
    <source>
        <dbReference type="ARBA" id="ARBA00022833"/>
    </source>
</evidence>
<feature type="region of interest" description="Disordered" evidence="13">
    <location>
        <begin position="1"/>
        <end position="30"/>
    </location>
</feature>
<dbReference type="SMART" id="SM00355">
    <property type="entry name" value="ZnF_C2H2"/>
    <property type="match status" value="28"/>
</dbReference>
<feature type="domain" description="C2H2-type" evidence="14">
    <location>
        <begin position="1018"/>
        <end position="1045"/>
    </location>
</feature>
<evidence type="ECO:0000256" key="2">
    <source>
        <dbReference type="ARBA" id="ARBA00004123"/>
    </source>
</evidence>
<evidence type="ECO:0000256" key="11">
    <source>
        <dbReference type="ARBA" id="ARBA00023242"/>
    </source>
</evidence>
<keyword evidence="6 12" id="KW-0863">Zinc-finger</keyword>
<feature type="domain" description="C2H2-type" evidence="14">
    <location>
        <begin position="539"/>
        <end position="566"/>
    </location>
</feature>
<dbReference type="PANTHER" id="PTHR24396:SF21">
    <property type="entry name" value="ZINC FINGER PROTEIN 236"/>
    <property type="match status" value="1"/>
</dbReference>
<dbReference type="FunFam" id="3.30.160.60:FF:001071">
    <property type="entry name" value="zinc finger protein 236"/>
    <property type="match status" value="1"/>
</dbReference>
<feature type="domain" description="C2H2-type" evidence="14">
    <location>
        <begin position="715"/>
        <end position="742"/>
    </location>
</feature>
<dbReference type="FunFam" id="3.30.160.60:FF:000264">
    <property type="entry name" value="Zinc finger protein 236"/>
    <property type="match status" value="2"/>
</dbReference>
<evidence type="ECO:0000313" key="15">
    <source>
        <dbReference type="EMBL" id="KYO35394.1"/>
    </source>
</evidence>
<dbReference type="FunFam" id="3.30.160.60:FF:000301">
    <property type="entry name" value="Zinc finger protein 236"/>
    <property type="match status" value="1"/>
</dbReference>
<evidence type="ECO:0000256" key="12">
    <source>
        <dbReference type="PROSITE-ProRule" id="PRU00042"/>
    </source>
</evidence>
<feature type="domain" description="C2H2-type" evidence="14">
    <location>
        <begin position="229"/>
        <end position="256"/>
    </location>
</feature>
<feature type="domain" description="C2H2-type" evidence="14">
    <location>
        <begin position="1102"/>
        <end position="1129"/>
    </location>
</feature>
<evidence type="ECO:0000259" key="14">
    <source>
        <dbReference type="PROSITE" id="PS50157"/>
    </source>
</evidence>
<evidence type="ECO:0000256" key="5">
    <source>
        <dbReference type="ARBA" id="ARBA00022737"/>
    </source>
</evidence>
<comment type="similarity">
    <text evidence="3">Belongs to the krueppel C2H2-type zinc-finger protein family.</text>
</comment>
<feature type="domain" description="C2H2-type" evidence="14">
    <location>
        <begin position="97"/>
        <end position="124"/>
    </location>
</feature>
<evidence type="ECO:0000256" key="6">
    <source>
        <dbReference type="ARBA" id="ARBA00022771"/>
    </source>
</evidence>
<evidence type="ECO:0000256" key="9">
    <source>
        <dbReference type="ARBA" id="ARBA00023125"/>
    </source>
</evidence>
<dbReference type="GO" id="GO:0005634">
    <property type="term" value="C:nucleus"/>
    <property type="evidence" value="ECO:0007669"/>
    <property type="project" value="UniProtKB-SubCell"/>
</dbReference>
<keyword evidence="11" id="KW-0539">Nucleus</keyword>
<feature type="domain" description="C2H2-type" evidence="14">
    <location>
        <begin position="511"/>
        <end position="538"/>
    </location>
</feature>
<feature type="region of interest" description="Disordered" evidence="13">
    <location>
        <begin position="1537"/>
        <end position="1559"/>
    </location>
</feature>
<evidence type="ECO:0000256" key="10">
    <source>
        <dbReference type="ARBA" id="ARBA00023163"/>
    </source>
</evidence>
<feature type="domain" description="C2H2-type" evidence="14">
    <location>
        <begin position="771"/>
        <end position="798"/>
    </location>
</feature>
<dbReference type="FunFam" id="3.30.160.60:FF:000308">
    <property type="entry name" value="zinc finger protein 236 isoform X1"/>
    <property type="match status" value="2"/>
</dbReference>
<evidence type="ECO:0000256" key="8">
    <source>
        <dbReference type="ARBA" id="ARBA00023015"/>
    </source>
</evidence>
<feature type="region of interest" description="Disordered" evidence="13">
    <location>
        <begin position="312"/>
        <end position="346"/>
    </location>
</feature>
<dbReference type="FunFam" id="3.30.160.60:FF:000446">
    <property type="entry name" value="Zinc finger protein"/>
    <property type="match status" value="1"/>
</dbReference>
<feature type="domain" description="C2H2-type" evidence="14">
    <location>
        <begin position="687"/>
        <end position="714"/>
    </location>
</feature>
<dbReference type="PANTHER" id="PTHR24396">
    <property type="entry name" value="ZINC FINGER PROTEIN"/>
    <property type="match status" value="1"/>
</dbReference>
<keyword evidence="16" id="KW-1185">Reference proteome</keyword>
<dbReference type="Pfam" id="PF00096">
    <property type="entry name" value="zf-C2H2"/>
    <property type="match status" value="17"/>
</dbReference>
<evidence type="ECO:0000256" key="13">
    <source>
        <dbReference type="SAM" id="MobiDB-lite"/>
    </source>
</evidence>
<dbReference type="InterPro" id="IPR036236">
    <property type="entry name" value="Znf_C2H2_sf"/>
</dbReference>
<dbReference type="PROSITE" id="PS00028">
    <property type="entry name" value="ZINC_FINGER_C2H2_1"/>
    <property type="match status" value="28"/>
</dbReference>
<feature type="domain" description="C2H2-type" evidence="14">
    <location>
        <begin position="41"/>
        <end position="69"/>
    </location>
</feature>
<keyword evidence="10" id="KW-0804">Transcription</keyword>
<sequence>MPRGRPPQPGRESSQASAESDGVLTPNTENTNYSYQVRNFHKCEVCLLSFPKETQFQRHMKDHERNDKPHRCDQCPMSFNVEFNLTLHKCTHNGEDPTCPVCNKKFSRVASLKAHIMLHEKEENLMCSECGDEFTLQSQLSIHMEEHRQELVGSRTHSCKSCKKEFETSSQLKEHMKTHYKIRVSNPRSYNRNIDRSGFTYSCPHCGKTFQKPSQLTRHVRIHTGERPFKCSECGKAFNQKGALQTHMIKHTGEKPHSCAFCPAAFSQKGNLQSHIQRVHSEVKNGPTYNCTECSCVFKSLGSLNTHISKMHMSGSQNSASSTTDSTHVTTESVSQPLTTPPANLLQPVDNKWKSATHFRSPLLQQTENQVASAAGHQGQQAVTDVIQQLLELSEPSAVENNQPQQPGQQLNIAVGINRDILQQALENSGLSSIPVSAHPTDCSQIKTPAAQDQNPDVQNISNHQADPSNAEQDKGQESLDKMDKKEKKVLKKKSPFLPGSIREENGIRWHVCPYCSKEFKKPSDLVRHIRIHTHEKPFKCPQCFRAFAVKSTLTAHIKTHTGIKAFKCQCCMKCFSTSGSLKVHIRLHTGVRPFACPHCDKKFRTSGHRKTHIASHFKHTELRKLRHQRKPTKVRVGKTSVPVPDIPLQEPILITDLGLIQPIPRNSQFFQNYFNNGFVNEADRPYKCYYCHRAYKKSCHLKQHIRSHTGEKPFKCSQCGRGFVSAGVLKAHIRTHTGLKAFKCLICNGAFTTGGSLRRHMGIHNDLRPYMCPYCQKTFKTSLNCKKHMKTHRYELAQQLQQHQQAASIDDSTVDQQSIHVSTQMQVEIESDELQQSEAVTTDQQAILELDQQQVVGTEEAALGQQLADQRLEQDEDRFVTSQHTLQENMNQFDQQAIAQQSFDQQGLSQDSLLFEVSLKILEPFKIFEFQVGFTVNDSYNQQNQFPAVQQLQDSSTLESQALSTSYHQPNLLQVPNTDTINVTTRLIQDQSQEELELHNQRPHFLEDSEDQSRRSYRCEYCNKGFKKSSHLKQHVRSHTGEKPYKCQLCGRGFVSSGVLKSHEKTHTGVKAFSCNICNTSFTTNGSLTRHMATHMSMKPYKCPFCDESFRTTVHCKKHMKKHQAVSSAVTTAGEAGGGGAVGLEEDDENSERTSRKSRPGVITFTEEETAELAKIRPQESATVSEKVLVQSAAEKDRISEIKDKQAELEAEPKYANCCTYCPKSFKKPSDLVRHVRIHTGEKPYKCDECGKSFTVKSTLDCHVKTHTGQKLFSCHFDQNLLQQGLVGQAILPASMSAGGDLTVSLTDGSLATLEGIQLQLAANLVGQNVQISGIDAASINNITLQIDPSILQQTLQQSNLLAQQLTGDSNMPAQNSSLQAPDNTVPANVVIQPISSLSLQPTVTSSANMTIGSLSEQESVLTTSSSGAQDLSQVMTSQGMVSTSNGQHEITLTINNSSLSQVLAHATGTSTTNSSGSPQEITLTISGQDLIQHNSSGSNDMNGSLRLTTPAISNQSTGATITISNDQLLSQGTSLNTSELNTSGGNLPSTPPMSQSTVSSQNLVMSSSGVGGDGSVTLTLSDTQGMLSGGLDAVTLNITSQGQQFPALLTDSSLSNQNASGSQQVILVSHTPHSTSVNSDEITYQVTEVSPNLTKGTQAEREGRVHQCFECNQTFPSTTMLMHHSKEVHGKERIHVCHICNKAFKRATHLKEHMQTHQAGPSLSSQKPRVFKCDTCEKAFAKPSQLERHSRIHTGERPFQCTLCEKAFNQKSALQVHMKKHTGERPYKCDYCAMGFTQKSNMKLHMKRAHGYVGTVQESASHQEQEGEDINRALNLEEVVQESSNEWQSISNVFR</sequence>
<dbReference type="FunFam" id="3.30.160.60:FF:001012">
    <property type="entry name" value="Zinc finger protein 236"/>
    <property type="match status" value="1"/>
</dbReference>
<dbReference type="EMBL" id="AKHW03003201">
    <property type="protein sequence ID" value="KYO35394.1"/>
    <property type="molecule type" value="Genomic_DNA"/>
</dbReference>
<evidence type="ECO:0000256" key="1">
    <source>
        <dbReference type="ARBA" id="ARBA00003767"/>
    </source>
</evidence>
<dbReference type="Gene3D" id="3.30.160.60">
    <property type="entry name" value="Classic Zinc Finger"/>
    <property type="match status" value="24"/>
</dbReference>
<dbReference type="FunFam" id="3.30.160.60:FF:000481">
    <property type="entry name" value="zinc finger protein 236"/>
    <property type="match status" value="1"/>
</dbReference>
<evidence type="ECO:0000313" key="16">
    <source>
        <dbReference type="Proteomes" id="UP000050525"/>
    </source>
</evidence>
<dbReference type="FunFam" id="3.30.160.60:FF:000226">
    <property type="entry name" value="Zinc finger protein 236 variant"/>
    <property type="match status" value="2"/>
</dbReference>
<dbReference type="FunFam" id="3.30.160.60:FF:001017">
    <property type="entry name" value="Zinc finger protein 236 variant"/>
    <property type="match status" value="1"/>
</dbReference>
<feature type="compositionally biased region" description="Polar residues" evidence="13">
    <location>
        <begin position="442"/>
        <end position="471"/>
    </location>
</feature>
<dbReference type="FunFam" id="3.30.160.60:FF:001535">
    <property type="entry name" value="Zinc finger protein 236"/>
    <property type="match status" value="1"/>
</dbReference>
<feature type="domain" description="C2H2-type" evidence="14">
    <location>
        <begin position="157"/>
        <end position="184"/>
    </location>
</feature>
<dbReference type="Proteomes" id="UP000050525">
    <property type="component" value="Unassembled WGS sequence"/>
</dbReference>
<feature type="domain" description="C2H2-type" evidence="14">
    <location>
        <begin position="1761"/>
        <end position="1788"/>
    </location>
</feature>
<gene>
    <name evidence="15" type="primary">ZNF236</name>
    <name evidence="15" type="ORF">Y1Q_0007978</name>
</gene>
<keyword evidence="8" id="KW-0805">Transcription regulation</keyword>
<feature type="domain" description="C2H2-type" evidence="14">
    <location>
        <begin position="743"/>
        <end position="770"/>
    </location>
</feature>
<dbReference type="InterPro" id="IPR051643">
    <property type="entry name" value="Transcr_Reg_ZincFinger"/>
</dbReference>
<reference evidence="15 16" key="1">
    <citation type="journal article" date="2012" name="Genome Biol.">
        <title>Sequencing three crocodilian genomes to illuminate the evolution of archosaurs and amniotes.</title>
        <authorList>
            <person name="St John J.A."/>
            <person name="Braun E.L."/>
            <person name="Isberg S.R."/>
            <person name="Miles L.G."/>
            <person name="Chong A.Y."/>
            <person name="Gongora J."/>
            <person name="Dalzell P."/>
            <person name="Moran C."/>
            <person name="Bed'hom B."/>
            <person name="Abzhanov A."/>
            <person name="Burgess S.C."/>
            <person name="Cooksey A.M."/>
            <person name="Castoe T.A."/>
            <person name="Crawford N.G."/>
            <person name="Densmore L.D."/>
            <person name="Drew J.C."/>
            <person name="Edwards S.V."/>
            <person name="Faircloth B.C."/>
            <person name="Fujita M.K."/>
            <person name="Greenwold M.J."/>
            <person name="Hoffmann F.G."/>
            <person name="Howard J.M."/>
            <person name="Iguchi T."/>
            <person name="Janes D.E."/>
            <person name="Khan S.Y."/>
            <person name="Kohno S."/>
            <person name="de Koning A.J."/>
            <person name="Lance S.L."/>
            <person name="McCarthy F.M."/>
            <person name="McCormack J.E."/>
            <person name="Merchant M.E."/>
            <person name="Peterson D.G."/>
            <person name="Pollock D.D."/>
            <person name="Pourmand N."/>
            <person name="Raney B.J."/>
            <person name="Roessler K.A."/>
            <person name="Sanford J.R."/>
            <person name="Sawyer R.H."/>
            <person name="Schmidt C.J."/>
            <person name="Triplett E.W."/>
            <person name="Tuberville T.D."/>
            <person name="Venegas-Anaya M."/>
            <person name="Howard J.T."/>
            <person name="Jarvis E.D."/>
            <person name="Guillette L.J.Jr."/>
            <person name="Glenn T.C."/>
            <person name="Green R.E."/>
            <person name="Ray D.A."/>
        </authorList>
    </citation>
    <scope>NUCLEOTIDE SEQUENCE [LARGE SCALE GENOMIC DNA]</scope>
    <source>
        <strain evidence="15">KSC_2009_1</strain>
    </source>
</reference>
<name>A0A151NF36_ALLMI</name>
<feature type="domain" description="C2H2-type" evidence="14">
    <location>
        <begin position="1697"/>
        <end position="1724"/>
    </location>
</feature>
<keyword evidence="5" id="KW-0677">Repeat</keyword>
<dbReference type="GO" id="GO:0000981">
    <property type="term" value="F:DNA-binding transcription factor activity, RNA polymerase II-specific"/>
    <property type="evidence" value="ECO:0007669"/>
    <property type="project" value="TreeGrafter"/>
</dbReference>
<dbReference type="FunFam" id="3.30.160.60:FF:000376">
    <property type="entry name" value="Zinc finger protein 236"/>
    <property type="match status" value="1"/>
</dbReference>
<feature type="compositionally biased region" description="Basic and acidic residues" evidence="13">
    <location>
        <begin position="472"/>
        <end position="487"/>
    </location>
</feature>
<feature type="domain" description="C2H2-type" evidence="14">
    <location>
        <begin position="1789"/>
        <end position="1812"/>
    </location>
</feature>
<feature type="domain" description="C2H2-type" evidence="14">
    <location>
        <begin position="1733"/>
        <end position="1760"/>
    </location>
</feature>
<evidence type="ECO:0000256" key="3">
    <source>
        <dbReference type="ARBA" id="ARBA00006991"/>
    </source>
</evidence>
<dbReference type="FunFam" id="3.30.160.60:FF:002389">
    <property type="entry name" value="Zinc finger protein 236 variant"/>
    <property type="match status" value="1"/>
</dbReference>
<dbReference type="FunFam" id="3.30.160.60:FF:003384">
    <property type="entry name" value="Zinc finger protein 236"/>
    <property type="match status" value="1"/>
</dbReference>
<feature type="domain" description="C2H2-type" evidence="14">
    <location>
        <begin position="1246"/>
        <end position="1273"/>
    </location>
</feature>
<dbReference type="FunFam" id="3.30.160.60:FF:000573">
    <property type="entry name" value="Putative zinc finger protein 236"/>
    <property type="match status" value="1"/>
</dbReference>
<accession>A0A151NF36</accession>
<keyword evidence="4" id="KW-0479">Metal-binding</keyword>
<dbReference type="FunFam" id="3.30.160.60:FF:002098">
    <property type="entry name" value="Zinc finger protein 236"/>
    <property type="match status" value="1"/>
</dbReference>
<feature type="domain" description="C2H2-type" evidence="14">
    <location>
        <begin position="289"/>
        <end position="317"/>
    </location>
</feature>
<dbReference type="FunFam" id="3.30.160.60:FF:000753">
    <property type="entry name" value="zinc finger protein 236 isoform X2"/>
    <property type="match status" value="1"/>
</dbReference>
<feature type="domain" description="C2H2-type" evidence="14">
    <location>
        <begin position="1218"/>
        <end position="1245"/>
    </location>
</feature>
<feature type="domain" description="C2H2-type" evidence="14">
    <location>
        <begin position="125"/>
        <end position="152"/>
    </location>
</feature>
<dbReference type="FunFam" id="3.30.160.60:FF:002170">
    <property type="entry name" value="Zinc finger protein 236"/>
    <property type="match status" value="1"/>
</dbReference>
<comment type="subcellular location">
    <subcellularLocation>
        <location evidence="2">Nucleus</location>
    </subcellularLocation>
</comment>
<proteinExistence type="inferred from homology"/>
<feature type="domain" description="C2H2-type" evidence="14">
    <location>
        <begin position="201"/>
        <end position="228"/>
    </location>
</feature>
<dbReference type="Pfam" id="PF13465">
    <property type="entry name" value="zf-H2C2_2"/>
    <property type="match status" value="1"/>
</dbReference>
<dbReference type="GO" id="GO:0000978">
    <property type="term" value="F:RNA polymerase II cis-regulatory region sequence-specific DNA binding"/>
    <property type="evidence" value="ECO:0007669"/>
    <property type="project" value="TreeGrafter"/>
</dbReference>
<feature type="domain" description="C2H2-type" evidence="14">
    <location>
        <begin position="257"/>
        <end position="285"/>
    </location>
</feature>
<comment type="caution">
    <text evidence="15">The sequence shown here is derived from an EMBL/GenBank/DDBJ whole genome shotgun (WGS) entry which is preliminary data.</text>
</comment>
<dbReference type="GO" id="GO:0008270">
    <property type="term" value="F:zinc ion binding"/>
    <property type="evidence" value="ECO:0007669"/>
    <property type="project" value="UniProtKB-KW"/>
</dbReference>
<organism evidence="15 16">
    <name type="scientific">Alligator mississippiensis</name>
    <name type="common">American alligator</name>
    <dbReference type="NCBI Taxonomy" id="8496"/>
    <lineage>
        <taxon>Eukaryota</taxon>
        <taxon>Metazoa</taxon>
        <taxon>Chordata</taxon>
        <taxon>Craniata</taxon>
        <taxon>Vertebrata</taxon>
        <taxon>Euteleostomi</taxon>
        <taxon>Archelosauria</taxon>
        <taxon>Archosauria</taxon>
        <taxon>Crocodylia</taxon>
        <taxon>Alligatoridae</taxon>
        <taxon>Alligatorinae</taxon>
        <taxon>Alligator</taxon>
    </lineage>
</organism>
<protein>
    <submittedName>
        <fullName evidence="15">Zinc finger protein 236 isoform C</fullName>
    </submittedName>
</protein>
<dbReference type="SUPFAM" id="SSF57667">
    <property type="entry name" value="beta-beta-alpha zinc fingers"/>
    <property type="match status" value="15"/>
</dbReference>
<dbReference type="FunFam" id="3.30.160.60:FF:002815">
    <property type="entry name" value="Zinc finger protein 236 isoform A"/>
    <property type="match status" value="1"/>
</dbReference>
<dbReference type="Pfam" id="PF13912">
    <property type="entry name" value="zf-C2H2_6"/>
    <property type="match status" value="1"/>
</dbReference>
<feature type="domain" description="C2H2-type" evidence="14">
    <location>
        <begin position="567"/>
        <end position="594"/>
    </location>
</feature>
<feature type="domain" description="C2H2-type" evidence="14">
    <location>
        <begin position="1074"/>
        <end position="1101"/>
    </location>
</feature>
<feature type="region of interest" description="Disordered" evidence="13">
    <location>
        <begin position="436"/>
        <end position="491"/>
    </location>
</feature>
<evidence type="ECO:0000256" key="4">
    <source>
        <dbReference type="ARBA" id="ARBA00022723"/>
    </source>
</evidence>
<feature type="domain" description="C2H2-type" evidence="14">
    <location>
        <begin position="70"/>
        <end position="97"/>
    </location>
</feature>